<comment type="catalytic activity">
    <reaction evidence="1">
        <text>Hydrolysis of terminal non-reducing N-acetyl-D-hexosamine residues in N-acetyl-beta-D-hexosaminides.</text>
        <dbReference type="EC" id="3.2.1.52"/>
    </reaction>
</comment>
<evidence type="ECO:0000313" key="12">
    <source>
        <dbReference type="Proteomes" id="UP000254236"/>
    </source>
</evidence>
<dbReference type="PROSITE" id="PS00775">
    <property type="entry name" value="GLYCOSYL_HYDROL_F3"/>
    <property type="match status" value="1"/>
</dbReference>
<evidence type="ECO:0000256" key="3">
    <source>
        <dbReference type="ARBA" id="ARBA00012663"/>
    </source>
</evidence>
<evidence type="ECO:0000313" key="13">
    <source>
        <dbReference type="Proteomes" id="UP000282185"/>
    </source>
</evidence>
<evidence type="ECO:0000313" key="10">
    <source>
        <dbReference type="EMBL" id="AXK44222.1"/>
    </source>
</evidence>
<dbReference type="GO" id="GO:0009254">
    <property type="term" value="P:peptidoglycan turnover"/>
    <property type="evidence" value="ECO:0007669"/>
    <property type="project" value="TreeGrafter"/>
</dbReference>
<dbReference type="FunFam" id="3.20.20.300:FF:000014">
    <property type="entry name" value="Beta-hexosaminidase, lipoprotein"/>
    <property type="match status" value="1"/>
</dbReference>
<dbReference type="InterPro" id="IPR002772">
    <property type="entry name" value="Glyco_hydro_3_C"/>
</dbReference>
<organism evidence="11 13">
    <name type="scientific">Brachybacterium saurashtrense</name>
    <dbReference type="NCBI Taxonomy" id="556288"/>
    <lineage>
        <taxon>Bacteria</taxon>
        <taxon>Bacillati</taxon>
        <taxon>Actinomycetota</taxon>
        <taxon>Actinomycetes</taxon>
        <taxon>Micrococcales</taxon>
        <taxon>Dermabacteraceae</taxon>
        <taxon>Brachybacterium</taxon>
    </lineage>
</organism>
<keyword evidence="12" id="KW-1185">Reference proteome</keyword>
<dbReference type="GO" id="GO:0004563">
    <property type="term" value="F:beta-N-acetylhexosaminidase activity"/>
    <property type="evidence" value="ECO:0007669"/>
    <property type="project" value="UniProtKB-EC"/>
</dbReference>
<dbReference type="EMBL" id="QSWH01000007">
    <property type="protein sequence ID" value="RRR21494.1"/>
    <property type="molecule type" value="Genomic_DNA"/>
</dbReference>
<dbReference type="PROSITE" id="PS51318">
    <property type="entry name" value="TAT"/>
    <property type="match status" value="1"/>
</dbReference>
<dbReference type="EMBL" id="CP031356">
    <property type="protein sequence ID" value="AXK44222.1"/>
    <property type="molecule type" value="Genomic_DNA"/>
</dbReference>
<dbReference type="InterPro" id="IPR036881">
    <property type="entry name" value="Glyco_hydro_3_C_sf"/>
</dbReference>
<dbReference type="Pfam" id="PF01915">
    <property type="entry name" value="Glyco_hydro_3_C"/>
    <property type="match status" value="1"/>
</dbReference>
<evidence type="ECO:0000256" key="2">
    <source>
        <dbReference type="ARBA" id="ARBA00005336"/>
    </source>
</evidence>
<keyword evidence="4 6" id="KW-0378">Hydrolase</keyword>
<name>A0A345YJX0_9MICO</name>
<dbReference type="RefSeq" id="WP_115411977.1">
    <property type="nucleotide sequence ID" value="NZ_CP031356.1"/>
</dbReference>
<feature type="signal peptide" evidence="7">
    <location>
        <begin position="1"/>
        <end position="22"/>
    </location>
</feature>
<keyword evidence="5 6" id="KW-0326">Glycosidase</keyword>
<dbReference type="InterPro" id="IPR001764">
    <property type="entry name" value="Glyco_hydro_3_N"/>
</dbReference>
<dbReference type="InterPro" id="IPR017853">
    <property type="entry name" value="GH"/>
</dbReference>
<evidence type="ECO:0000256" key="6">
    <source>
        <dbReference type="RuleBase" id="RU361161"/>
    </source>
</evidence>
<feature type="domain" description="Glycoside hydrolase family 3 C-terminal" evidence="9">
    <location>
        <begin position="420"/>
        <end position="580"/>
    </location>
</feature>
<dbReference type="SUPFAM" id="SSF52279">
    <property type="entry name" value="Beta-D-glucan exohydrolase, C-terminal domain"/>
    <property type="match status" value="1"/>
</dbReference>
<reference evidence="10 12" key="1">
    <citation type="submission" date="2018-07" db="EMBL/GenBank/DDBJ databases">
        <title>Brachybacterium saurashtrense DSM 23186 genome sequence.</title>
        <authorList>
            <person name="Guo L."/>
        </authorList>
    </citation>
    <scope>NUCLEOTIDE SEQUENCE [LARGE SCALE GENOMIC DNA]</scope>
    <source>
        <strain evidence="10 12">DSM 23186</strain>
    </source>
</reference>
<evidence type="ECO:0000256" key="1">
    <source>
        <dbReference type="ARBA" id="ARBA00001231"/>
    </source>
</evidence>
<dbReference type="Proteomes" id="UP000282185">
    <property type="component" value="Unassembled WGS sequence"/>
</dbReference>
<sequence>MTALTRRTFTAAAFGGLGAALAVPGAARAAGTVHRKQLEELLAGMSLEQKIGQLFVAVGYGATADAPHPSNTSTTGVDTIAEIVRTHHVGGLIYFVWSDNLQDIPQIAQLSNDVQDAALDSGGIPLVLSADEERGIVFRLPAPATALPGQMALGATGSPAHARKAGDLVGAEMRAAGLHQSFSPVVDVNIEARNPVIGVRSLGADPQTVADLAAAQIKGQQGAGCSAAAKHFPGHGDTATDSHVGLPVIDHTREELDALDLPPFVAAIAQGVDTIMTAHIMVPALDDSGRPATLSHPILTGLLREELGFEGVIVTDSLAMEGVRTLFGDDRVPVEAILAGADQMLMPPDLAVALGGVRDAVASGEITEERLDQSVRRILAQKMRRGLFDEVHVDPAAAADAIGLDKHAATAQRIAEDSITLIADDAGTVPLAPGTSVLVTGGTTGARLALVAEALTAAGLPATSLADASPQEAAAAAEEAEAVLVLTYSSGFTTPAAQQELVAALVASGTPVLHAALRNPYDVVHLGEVAASLATYSYTEPSLRALARVVAGEIRAKGSLPVPIPTADGSGEAYPIGHGLG</sequence>
<dbReference type="InterPro" id="IPR036962">
    <property type="entry name" value="Glyco_hydro_3_N_sf"/>
</dbReference>
<accession>A0A345YJX0</accession>
<dbReference type="PANTHER" id="PTHR30480:SF13">
    <property type="entry name" value="BETA-HEXOSAMINIDASE"/>
    <property type="match status" value="1"/>
</dbReference>
<dbReference type="KEGG" id="bsau:DWV08_00330"/>
<dbReference type="InterPro" id="IPR006311">
    <property type="entry name" value="TAT_signal"/>
</dbReference>
<dbReference type="GO" id="GO:0005975">
    <property type="term" value="P:carbohydrate metabolic process"/>
    <property type="evidence" value="ECO:0007669"/>
    <property type="project" value="InterPro"/>
</dbReference>
<dbReference type="PRINTS" id="PR00133">
    <property type="entry name" value="GLHYDRLASE3"/>
</dbReference>
<dbReference type="EC" id="3.2.1.52" evidence="3"/>
<dbReference type="Gene3D" id="3.40.50.1700">
    <property type="entry name" value="Glycoside hydrolase family 3 C-terminal domain"/>
    <property type="match status" value="1"/>
</dbReference>
<feature type="domain" description="Glycoside hydrolase family 3 N-terminal" evidence="8">
    <location>
        <begin position="47"/>
        <end position="379"/>
    </location>
</feature>
<dbReference type="AlphaFoldDB" id="A0A345YJX0"/>
<dbReference type="InterPro" id="IPR050226">
    <property type="entry name" value="NagZ_Beta-hexosaminidase"/>
</dbReference>
<dbReference type="Gene3D" id="3.20.20.300">
    <property type="entry name" value="Glycoside hydrolase, family 3, N-terminal domain"/>
    <property type="match status" value="1"/>
</dbReference>
<dbReference type="SUPFAM" id="SSF51445">
    <property type="entry name" value="(Trans)glycosidases"/>
    <property type="match status" value="1"/>
</dbReference>
<evidence type="ECO:0000259" key="8">
    <source>
        <dbReference type="Pfam" id="PF00933"/>
    </source>
</evidence>
<dbReference type="OrthoDB" id="9805821at2"/>
<dbReference type="Pfam" id="PF00933">
    <property type="entry name" value="Glyco_hydro_3"/>
    <property type="match status" value="1"/>
</dbReference>
<evidence type="ECO:0000256" key="4">
    <source>
        <dbReference type="ARBA" id="ARBA00022801"/>
    </source>
</evidence>
<keyword evidence="7" id="KW-0732">Signal</keyword>
<proteinExistence type="inferred from homology"/>
<comment type="similarity">
    <text evidence="2 6">Belongs to the glycosyl hydrolase 3 family.</text>
</comment>
<dbReference type="Proteomes" id="UP000254236">
    <property type="component" value="Chromosome"/>
</dbReference>
<dbReference type="PANTHER" id="PTHR30480">
    <property type="entry name" value="BETA-HEXOSAMINIDASE-RELATED"/>
    <property type="match status" value="1"/>
</dbReference>
<evidence type="ECO:0000313" key="11">
    <source>
        <dbReference type="EMBL" id="RRR21494.1"/>
    </source>
</evidence>
<evidence type="ECO:0000256" key="7">
    <source>
        <dbReference type="SAM" id="SignalP"/>
    </source>
</evidence>
<protein>
    <recommendedName>
        <fullName evidence="3">beta-N-acetylhexosaminidase</fullName>
        <ecNumber evidence="3">3.2.1.52</ecNumber>
    </recommendedName>
</protein>
<evidence type="ECO:0000259" key="9">
    <source>
        <dbReference type="Pfam" id="PF01915"/>
    </source>
</evidence>
<evidence type="ECO:0000256" key="5">
    <source>
        <dbReference type="ARBA" id="ARBA00023295"/>
    </source>
</evidence>
<dbReference type="InterPro" id="IPR019800">
    <property type="entry name" value="Glyco_hydro_3_AS"/>
</dbReference>
<gene>
    <name evidence="10" type="ORF">DWV08_00330</name>
    <name evidence="11" type="ORF">DXU92_14230</name>
</gene>
<feature type="chain" id="PRO_5044584597" description="beta-N-acetylhexosaminidase" evidence="7">
    <location>
        <begin position="23"/>
        <end position="581"/>
    </location>
</feature>
<reference evidence="11 13" key="2">
    <citation type="submission" date="2018-08" db="EMBL/GenBank/DDBJ databases">
        <title>Brachybacterium saurashtrense DSM 23186.</title>
        <authorList>
            <person name="Li Y."/>
        </authorList>
    </citation>
    <scope>NUCLEOTIDE SEQUENCE [LARGE SCALE GENOMIC DNA]</scope>
    <source>
        <strain evidence="11 13">DSM 23186</strain>
    </source>
</reference>